<evidence type="ECO:0000256" key="1">
    <source>
        <dbReference type="SAM" id="MobiDB-lite"/>
    </source>
</evidence>
<name>A0A7J6U7T4_PEROL</name>
<accession>A0A7J6U7T4</accession>
<reference evidence="2 3" key="1">
    <citation type="submission" date="2020-04" db="EMBL/GenBank/DDBJ databases">
        <title>Perkinsus olseni comparative genomics.</title>
        <authorList>
            <person name="Bogema D.R."/>
        </authorList>
    </citation>
    <scope>NUCLEOTIDE SEQUENCE [LARGE SCALE GENOMIC DNA]</scope>
    <source>
        <strain evidence="2">ATCC PRA-205</strain>
    </source>
</reference>
<feature type="region of interest" description="Disordered" evidence="1">
    <location>
        <begin position="1"/>
        <end position="20"/>
    </location>
</feature>
<dbReference type="EMBL" id="JABANM010002282">
    <property type="protein sequence ID" value="KAF4752807.1"/>
    <property type="molecule type" value="Genomic_DNA"/>
</dbReference>
<gene>
    <name evidence="2" type="ORF">FOZ62_029921</name>
</gene>
<sequence length="708" mass="77126">ASSSLSESGVSLKEPSTTAKGKWAAAVEPGGVRLLARRIAEVSATRLETSSVSSTPALRTTRLPQTTSAHSTSCMIERSAISQEHAVVVSLQKVVPPQRYGSGSSMSAGGLSLAVEGVEAPSTFLRTAATPPGLSQGATPSIWDVSFSQPVAESATRRPEATAALGTYFESRLFLRRLIALYMHAWLNTTRRRRQQRRLCRYVLSRAVTRVKSSALTFWRTLLCRRTAAHSVAESRSVVSKLVALARNFHAWRRSTDTGRSLAETRLRSHQYRDRIMLKAALWAWRVLAARLSKPYSKARSSQTMTPPKHYNLAKRYYCFRLVVQQALRVSYHLMHSAQHTTLMQLTSIGGQALLVWRNRVLEQRLSEARQQALGETDGITSSVAQRLDTLEAGLRAIQQYSPGPLEPSPAPLLVNGQWYTVHPVEAAELAPEKAGVYVEEAVHALADGSLDTMANPVPHAMDEPMPAAQPQYSMGELLGPEALSPFDEFPRAAYADENQDGNPSVGLFCTSDAAVDPEVKGPVSASLESMQLPRVVLDNFDRTLQGSPSVGPLPCKRPKIPPPDITLASREGPPLAPRVHEPLNDASADESTLIKIDEDDSDIVTPKSPDPRVAGAADDTYALSIDTNIGTRQGRSESVDLVKRIEENARQAAASRQGAAVFASAFSALTIIGIPPRGGKRHKLRISPRHGQTKTTIFHEKAYRELG</sequence>
<protein>
    <submittedName>
        <fullName evidence="2">Uncharacterized protein</fullName>
    </submittedName>
</protein>
<proteinExistence type="predicted"/>
<dbReference type="Proteomes" id="UP000574390">
    <property type="component" value="Unassembled WGS sequence"/>
</dbReference>
<comment type="caution">
    <text evidence="2">The sequence shown here is derived from an EMBL/GenBank/DDBJ whole genome shotgun (WGS) entry which is preliminary data.</text>
</comment>
<organism evidence="2 3">
    <name type="scientific">Perkinsus olseni</name>
    <name type="common">Perkinsus atlanticus</name>
    <dbReference type="NCBI Taxonomy" id="32597"/>
    <lineage>
        <taxon>Eukaryota</taxon>
        <taxon>Sar</taxon>
        <taxon>Alveolata</taxon>
        <taxon>Perkinsozoa</taxon>
        <taxon>Perkinsea</taxon>
        <taxon>Perkinsida</taxon>
        <taxon>Perkinsidae</taxon>
        <taxon>Perkinsus</taxon>
    </lineage>
</organism>
<feature type="compositionally biased region" description="Low complexity" evidence="1">
    <location>
        <begin position="1"/>
        <end position="11"/>
    </location>
</feature>
<evidence type="ECO:0000313" key="2">
    <source>
        <dbReference type="EMBL" id="KAF4752807.1"/>
    </source>
</evidence>
<evidence type="ECO:0000313" key="3">
    <source>
        <dbReference type="Proteomes" id="UP000574390"/>
    </source>
</evidence>
<feature type="non-terminal residue" evidence="2">
    <location>
        <position position="1"/>
    </location>
</feature>
<dbReference type="AlphaFoldDB" id="A0A7J6U7T4"/>